<accession>A0A103PS17</accession>
<dbReference type="EMBL" id="LPHD01000150">
    <property type="protein sequence ID" value="KWA78003.1"/>
    <property type="molecule type" value="Genomic_DNA"/>
</dbReference>
<evidence type="ECO:0000313" key="1">
    <source>
        <dbReference type="EMBL" id="KWA78003.1"/>
    </source>
</evidence>
<gene>
    <name evidence="1" type="ORF">WL29_33980</name>
</gene>
<comment type="caution">
    <text evidence="1">The sequence shown here is derived from an EMBL/GenBank/DDBJ whole genome shotgun (WGS) entry which is preliminary data.</text>
</comment>
<dbReference type="Proteomes" id="UP000060630">
    <property type="component" value="Unassembled WGS sequence"/>
</dbReference>
<evidence type="ECO:0000313" key="2">
    <source>
        <dbReference type="Proteomes" id="UP000060630"/>
    </source>
</evidence>
<dbReference type="AlphaFoldDB" id="A0A103PS17"/>
<organism evidence="1 2">
    <name type="scientific">Burkholderia ubonensis</name>
    <dbReference type="NCBI Taxonomy" id="101571"/>
    <lineage>
        <taxon>Bacteria</taxon>
        <taxon>Pseudomonadati</taxon>
        <taxon>Pseudomonadota</taxon>
        <taxon>Betaproteobacteria</taxon>
        <taxon>Burkholderiales</taxon>
        <taxon>Burkholderiaceae</taxon>
        <taxon>Burkholderia</taxon>
        <taxon>Burkholderia cepacia complex</taxon>
    </lineage>
</organism>
<reference evidence="1 2" key="1">
    <citation type="submission" date="2015-11" db="EMBL/GenBank/DDBJ databases">
        <title>Expanding the genomic diversity of Burkholderia species for the development of highly accurate diagnostics.</title>
        <authorList>
            <person name="Sahl J."/>
            <person name="Keim P."/>
            <person name="Wagner D."/>
        </authorList>
    </citation>
    <scope>NUCLEOTIDE SEQUENCE [LARGE SCALE GENOMIC DNA]</scope>
    <source>
        <strain evidence="1 2">MSMB2087WGS</strain>
    </source>
</reference>
<sequence length="70" mass="7137">MTAAARIVMLRRGGELYSCDSAGIVSLHGHCGGLSSGLAPVTAAAASCRQAARAADGPFPLILRRPTDRS</sequence>
<protein>
    <submittedName>
        <fullName evidence="1">Uncharacterized protein</fullName>
    </submittedName>
</protein>
<name>A0A103PS17_9BURK</name>
<proteinExistence type="predicted"/>